<keyword evidence="2" id="KW-1185">Reference proteome</keyword>
<evidence type="ECO:0000313" key="2">
    <source>
        <dbReference type="Proteomes" id="UP001486888"/>
    </source>
</evidence>
<protein>
    <submittedName>
        <fullName evidence="1">Ester cyclase</fullName>
    </submittedName>
</protein>
<evidence type="ECO:0000313" key="1">
    <source>
        <dbReference type="EMBL" id="XAO46217.1"/>
    </source>
</evidence>
<sequence length="141" mass="15907">MSALCNSILDAWQRAWGNGEVEAFTGLVAENYSRQSKSGQESIDEVIEQINSQHNAFSDYRMDILRAVEGETEVAIYWRSIGRHSGEYMGVPPTGREVVVTGASFIRVEDGKITDEDVVWDPREMLSAMRIVHLGDTRRKK</sequence>
<gene>
    <name evidence="1" type="ORF">QMQ05_01330</name>
</gene>
<dbReference type="InterPro" id="IPR009959">
    <property type="entry name" value="Cyclase_SnoaL-like"/>
</dbReference>
<name>A0AAU6WEB7_9MICC</name>
<dbReference type="GO" id="GO:0030638">
    <property type="term" value="P:polyketide metabolic process"/>
    <property type="evidence" value="ECO:0007669"/>
    <property type="project" value="InterPro"/>
</dbReference>
<dbReference type="Pfam" id="PF07366">
    <property type="entry name" value="SnoaL"/>
    <property type="match status" value="1"/>
</dbReference>
<dbReference type="Gene3D" id="3.10.450.50">
    <property type="match status" value="1"/>
</dbReference>
<dbReference type="RefSeq" id="WP_345472352.1">
    <property type="nucleotide sequence ID" value="NZ_CP125942.1"/>
</dbReference>
<dbReference type="Proteomes" id="UP001486888">
    <property type="component" value="Chromosome"/>
</dbReference>
<dbReference type="AlphaFoldDB" id="A0AAU6WEB7"/>
<proteinExistence type="predicted"/>
<dbReference type="KEGG" id="gey:QMQ05_01330"/>
<accession>A0AAU6WEB7</accession>
<dbReference type="PANTHER" id="PTHR38436">
    <property type="entry name" value="POLYKETIDE CYCLASE SNOAL-LIKE DOMAIN"/>
    <property type="match status" value="1"/>
</dbReference>
<dbReference type="EMBL" id="CP125942">
    <property type="protein sequence ID" value="XAO46217.1"/>
    <property type="molecule type" value="Genomic_DNA"/>
</dbReference>
<organism evidence="1 2">
    <name type="scientific">Glutamicibacter ectropisis</name>
    <dbReference type="NCBI Taxonomy" id="3046593"/>
    <lineage>
        <taxon>Bacteria</taxon>
        <taxon>Bacillati</taxon>
        <taxon>Actinomycetota</taxon>
        <taxon>Actinomycetes</taxon>
        <taxon>Micrococcales</taxon>
        <taxon>Micrococcaceae</taxon>
        <taxon>Glutamicibacter</taxon>
    </lineage>
</organism>
<dbReference type="SUPFAM" id="SSF54427">
    <property type="entry name" value="NTF2-like"/>
    <property type="match status" value="1"/>
</dbReference>
<dbReference type="PANTHER" id="PTHR38436:SF1">
    <property type="entry name" value="ESTER CYCLASE"/>
    <property type="match status" value="1"/>
</dbReference>
<reference evidence="1 2" key="1">
    <citation type="submission" date="2023-05" db="EMBL/GenBank/DDBJ databases">
        <title>Glutamicibacter sp. B1, complete genome.</title>
        <authorList>
            <person name="Long Y.H."/>
            <person name="Fang T."/>
            <person name="Li X.Y."/>
        </authorList>
    </citation>
    <scope>NUCLEOTIDE SEQUENCE [LARGE SCALE GENOMIC DNA]</scope>
    <source>
        <strain evidence="1 2">B1</strain>
    </source>
</reference>
<dbReference type="InterPro" id="IPR032710">
    <property type="entry name" value="NTF2-like_dom_sf"/>
</dbReference>